<organism evidence="4 5">
    <name type="scientific">Brevibacillus brevis</name>
    <name type="common">Bacillus brevis</name>
    <dbReference type="NCBI Taxonomy" id="1393"/>
    <lineage>
        <taxon>Bacteria</taxon>
        <taxon>Bacillati</taxon>
        <taxon>Bacillota</taxon>
        <taxon>Bacilli</taxon>
        <taxon>Bacillales</taxon>
        <taxon>Paenibacillaceae</taxon>
        <taxon>Brevibacillus</taxon>
    </lineage>
</organism>
<evidence type="ECO:0000313" key="5">
    <source>
        <dbReference type="Proteomes" id="UP000036061"/>
    </source>
</evidence>
<feature type="domain" description="Deacetylase PdaC" evidence="3">
    <location>
        <begin position="88"/>
        <end position="162"/>
    </location>
</feature>
<evidence type="ECO:0000256" key="1">
    <source>
        <dbReference type="SAM" id="Phobius"/>
    </source>
</evidence>
<gene>
    <name evidence="4" type="ORF">AB432_015630</name>
</gene>
<dbReference type="InterPro" id="IPR025303">
    <property type="entry name" value="PdaC"/>
</dbReference>
<dbReference type="RefSeq" id="WP_048033066.1">
    <property type="nucleotide sequence ID" value="NZ_CP030117.1"/>
</dbReference>
<dbReference type="InterPro" id="IPR021729">
    <property type="entry name" value="DUF3298"/>
</dbReference>
<dbReference type="Gene3D" id="3.90.640.20">
    <property type="entry name" value="Heat-shock cognate protein, ATPase"/>
    <property type="match status" value="1"/>
</dbReference>
<dbReference type="AlphaFoldDB" id="A0A2Z4MIS2"/>
<proteinExistence type="predicted"/>
<feature type="transmembrane region" description="Helical" evidence="1">
    <location>
        <begin position="41"/>
        <end position="60"/>
    </location>
</feature>
<accession>A0A2Z4MIS2</accession>
<feature type="domain" description="DUF3298" evidence="2">
    <location>
        <begin position="194"/>
        <end position="273"/>
    </location>
</feature>
<protein>
    <submittedName>
        <fullName evidence="4">DUF3298 domain-containing protein</fullName>
    </submittedName>
</protein>
<dbReference type="InterPro" id="IPR037126">
    <property type="entry name" value="PdaC/RsiV-like_sf"/>
</dbReference>
<sequence>MSEQLEQLKRKYKNTPIPDELDFVVKKALKQSKKRHANRRVKSLVGVGAAAIIFITGINASPTFANALSEVPLISSLVKVLTFTEFKVDEETAKADIKVPAIANMENKTLEATLNNKYLEESKKLYNDFTAEMEELKKNGGGHVGVKSGYDVKTDNDQILALGRYVVSTVNGLSKYTYDTIDKKNQLLITLPSLFKDESYISLISENIKEQMRQQMKADPEKVYWLDEKEGNFETITKDQSFYINNDGKLVICFEKYEVAPGSMGVREFIIPTNVITEALVSNEYIK</sequence>
<reference evidence="4 5" key="1">
    <citation type="journal article" date="2015" name="Genome Announc.">
        <title>Draft Genome Sequence of Brevibacillus brevis DZQ7, a Plant Growth-Promoting Rhizobacterium with Broad-Spectrum Antimicrobial Activity.</title>
        <authorList>
            <person name="Hou Q."/>
            <person name="Wang C."/>
            <person name="Hou X."/>
            <person name="Xia Z."/>
            <person name="Ye J."/>
            <person name="Liu K."/>
            <person name="Liu H."/>
            <person name="Wang J."/>
            <person name="Guo H."/>
            <person name="Yu X."/>
            <person name="Yang Y."/>
            <person name="Du B."/>
            <person name="Ding Y."/>
        </authorList>
    </citation>
    <scope>NUCLEOTIDE SEQUENCE [LARGE SCALE GENOMIC DNA]</scope>
    <source>
        <strain evidence="4 5">DZQ7</strain>
    </source>
</reference>
<evidence type="ECO:0000313" key="4">
    <source>
        <dbReference type="EMBL" id="AWX56380.1"/>
    </source>
</evidence>
<evidence type="ECO:0000259" key="3">
    <source>
        <dbReference type="Pfam" id="PF13739"/>
    </source>
</evidence>
<dbReference type="Proteomes" id="UP000036061">
    <property type="component" value="Chromosome"/>
</dbReference>
<dbReference type="Pfam" id="PF13739">
    <property type="entry name" value="PdaC"/>
    <property type="match status" value="1"/>
</dbReference>
<dbReference type="Gene3D" id="3.30.565.40">
    <property type="entry name" value="Fervidobacterium nodosum Rt17-B1 like"/>
    <property type="match status" value="1"/>
</dbReference>
<evidence type="ECO:0000259" key="2">
    <source>
        <dbReference type="Pfam" id="PF11738"/>
    </source>
</evidence>
<name>A0A2Z4MIS2_BREBE</name>
<keyword evidence="1" id="KW-0472">Membrane</keyword>
<dbReference type="EMBL" id="CP030117">
    <property type="protein sequence ID" value="AWX56380.1"/>
    <property type="molecule type" value="Genomic_DNA"/>
</dbReference>
<keyword evidence="1" id="KW-0812">Transmembrane</keyword>
<keyword evidence="1" id="KW-1133">Transmembrane helix</keyword>
<dbReference type="Pfam" id="PF11738">
    <property type="entry name" value="DUF3298"/>
    <property type="match status" value="1"/>
</dbReference>